<feature type="compositionally biased region" description="Polar residues" evidence="1">
    <location>
        <begin position="1234"/>
        <end position="1255"/>
    </location>
</feature>
<reference evidence="3" key="1">
    <citation type="journal article" date="2017" name="Nat. Ecol. Evol.">
        <title>Genome expansion and lineage-specific genetic innovations in the forest pathogenic fungi Armillaria.</title>
        <authorList>
            <person name="Sipos G."/>
            <person name="Prasanna A.N."/>
            <person name="Walter M.C."/>
            <person name="O'Connor E."/>
            <person name="Balint B."/>
            <person name="Krizsan K."/>
            <person name="Kiss B."/>
            <person name="Hess J."/>
            <person name="Varga T."/>
            <person name="Slot J."/>
            <person name="Riley R."/>
            <person name="Boka B."/>
            <person name="Rigling D."/>
            <person name="Barry K."/>
            <person name="Lee J."/>
            <person name="Mihaltcheva S."/>
            <person name="LaButti K."/>
            <person name="Lipzen A."/>
            <person name="Waldron R."/>
            <person name="Moloney N.M."/>
            <person name="Sperisen C."/>
            <person name="Kredics L."/>
            <person name="Vagvoelgyi C."/>
            <person name="Patrignani A."/>
            <person name="Fitzpatrick D."/>
            <person name="Nagy I."/>
            <person name="Doyle S."/>
            <person name="Anderson J.B."/>
            <person name="Grigoriev I.V."/>
            <person name="Gueldener U."/>
            <person name="Muensterkoetter M."/>
            <person name="Nagy L.G."/>
        </authorList>
    </citation>
    <scope>NUCLEOTIDE SEQUENCE [LARGE SCALE GENOMIC DNA]</scope>
    <source>
        <strain evidence="3">28-4</strain>
    </source>
</reference>
<organism evidence="2 3">
    <name type="scientific">Armillaria solidipes</name>
    <dbReference type="NCBI Taxonomy" id="1076256"/>
    <lineage>
        <taxon>Eukaryota</taxon>
        <taxon>Fungi</taxon>
        <taxon>Dikarya</taxon>
        <taxon>Basidiomycota</taxon>
        <taxon>Agaricomycotina</taxon>
        <taxon>Agaricomycetes</taxon>
        <taxon>Agaricomycetidae</taxon>
        <taxon>Agaricales</taxon>
        <taxon>Marasmiineae</taxon>
        <taxon>Physalacriaceae</taxon>
        <taxon>Armillaria</taxon>
    </lineage>
</organism>
<keyword evidence="3" id="KW-1185">Reference proteome</keyword>
<feature type="compositionally biased region" description="Low complexity" evidence="1">
    <location>
        <begin position="457"/>
        <end position="469"/>
    </location>
</feature>
<gene>
    <name evidence="2" type="ORF">ARMSODRAFT_1024839</name>
</gene>
<accession>A0A2H3BF07</accession>
<evidence type="ECO:0000256" key="1">
    <source>
        <dbReference type="SAM" id="MobiDB-lite"/>
    </source>
</evidence>
<dbReference type="Gene3D" id="2.60.120.650">
    <property type="entry name" value="Cupin"/>
    <property type="match status" value="1"/>
</dbReference>
<dbReference type="Proteomes" id="UP000218334">
    <property type="component" value="Unassembled WGS sequence"/>
</dbReference>
<feature type="compositionally biased region" description="Acidic residues" evidence="1">
    <location>
        <begin position="1179"/>
        <end position="1194"/>
    </location>
</feature>
<evidence type="ECO:0008006" key="4">
    <source>
        <dbReference type="Google" id="ProtNLM"/>
    </source>
</evidence>
<dbReference type="EMBL" id="KZ293466">
    <property type="protein sequence ID" value="PBK62413.1"/>
    <property type="molecule type" value="Genomic_DNA"/>
</dbReference>
<feature type="compositionally biased region" description="Acidic residues" evidence="1">
    <location>
        <begin position="1221"/>
        <end position="1233"/>
    </location>
</feature>
<evidence type="ECO:0000313" key="2">
    <source>
        <dbReference type="EMBL" id="PBK62413.1"/>
    </source>
</evidence>
<feature type="compositionally biased region" description="Basic and acidic residues" evidence="1">
    <location>
        <begin position="1195"/>
        <end position="1210"/>
    </location>
</feature>
<evidence type="ECO:0000313" key="3">
    <source>
        <dbReference type="Proteomes" id="UP000218334"/>
    </source>
</evidence>
<feature type="region of interest" description="Disordered" evidence="1">
    <location>
        <begin position="418"/>
        <end position="469"/>
    </location>
</feature>
<proteinExistence type="predicted"/>
<feature type="compositionally biased region" description="Basic and acidic residues" evidence="1">
    <location>
        <begin position="437"/>
        <end position="449"/>
    </location>
</feature>
<feature type="region of interest" description="Disordered" evidence="1">
    <location>
        <begin position="585"/>
        <end position="618"/>
    </location>
</feature>
<sequence>MATPNPNNAQSERSLVTGYMAAKQSKLVWSLPVQCKLFLLTDLDPDLWYELRAGESSQNPDISQFGIAIGRSLKSVADKDWDKGHPAQIRIDSIGGGRNANKSTGQLETLVLVKAMDIASGFLSLPCRSYYPSFSKKLSFDARQLGFLKRLDGWTQKLDEISTSLRIYNGKKNAPLLPLRPTTTEDNEILHTDICLLANHWKHESAKNWLKVLCVLDGVAFHIRLLRYHNGVEQTSLWQRFIKDNYDHPDVKMIMGDDETIKRFKKNLPRWKQAFANAVAISPLVLIMGQGMGQTLNTPLALQVGGRLSSMGKPKLIRHIEEILWKYIVGIAWGSWTSEVGLSKFLADVLPLVRKMQAFKAAAMDGTDKGWVGYEAEDTWFEDSITFIQQNRVPGLEAKIATETRQWLKEGRSRWIKAKKGGHKSERVERSSSCPPRVERGIARPSRREAKPRRRSPSLSPSRCSSSKPAFTRDAISKICRLLTYRVNAWGHKHYPKSTEQPEWQHAPTMPPLTVRDIEQISERRIVIGTVPPICEESSQTVFPLSQEQKKIHERKLSQDVDASWRQLMLMASSLRMAEVQDDLPSISGKKRQRSNAVDMAADRTSKKAKLDRGLSRSPNPITSPLVWAPAKKQYRTFDYYPLISNEIDDRHALDGWNACIATDASGDPLYRLKATGKGTKESMIVTLKQSIALRYPGATVETFRRNNILLFDTKTLPLTWSLDSLRAIGNVDLVREVQDHQRRSSEETKEYIHVNVSLREMYEEGLLEEGRILNALSLPRNTSHSDHPLQSIISSDIRAFEQTSNLPTDVYTSGYPVSATSFWLVATKGAISYIHPDCFGVGTVVEVLCGRKLWYVFQRRRTVGNRQDSYIDEYMGDWAPGFIPDPKDWTAEVVLLEPGSAFYMRPDTHHAVVTLENSIVKGHHFYSTATLSKTVSGWVHTCMLGYSITNVLHTELLEVLLRMMCYFGATISGEGPERHDTDIPSVEREGLLDLIALGNLCLFAPALYTCICDERESLRPAIAMAAGAYISIIQRLRTRYCLIFFEEDAKVAAHAPESMMCVDGVSLRVASLDIANFARTSAAHFGRSLIFYAHRALRQEKASGQHESLWIDFKQFRQDIEDSMHTYLQMELTSEFVDAYKRREAKRLFLRPVFLVLQKSEVLQTEAMTDWTNILDFDPSDNEEDDDSYSEDSDGGKSADRESGDRDSDNEQDFTTTNLLEEDAMDGAEEDANSQIGSELTSEGRNSRDQSYCP</sequence>
<dbReference type="SUPFAM" id="SSF51197">
    <property type="entry name" value="Clavaminate synthase-like"/>
    <property type="match status" value="1"/>
</dbReference>
<feature type="compositionally biased region" description="Basic and acidic residues" evidence="1">
    <location>
        <begin position="601"/>
        <end position="615"/>
    </location>
</feature>
<dbReference type="AlphaFoldDB" id="A0A2H3BF07"/>
<name>A0A2H3BF07_9AGAR</name>
<protein>
    <recommendedName>
        <fullName evidence="4">JmjC domain-containing protein</fullName>
    </recommendedName>
</protein>
<dbReference type="STRING" id="1076256.A0A2H3BF07"/>
<feature type="region of interest" description="Disordered" evidence="1">
    <location>
        <begin position="1175"/>
        <end position="1255"/>
    </location>
</feature>